<reference evidence="3 4" key="1">
    <citation type="submission" date="2018-08" db="EMBL/GenBank/DDBJ databases">
        <title>Aphanomyces genome sequencing and annotation.</title>
        <authorList>
            <person name="Minardi D."/>
            <person name="Oidtmann B."/>
            <person name="Van Der Giezen M."/>
            <person name="Studholme D.J."/>
        </authorList>
    </citation>
    <scope>NUCLEOTIDE SEQUENCE [LARGE SCALE GENOMIC DNA]</scope>
    <source>
        <strain evidence="3 4">D2</strain>
    </source>
</reference>
<dbReference type="InterPro" id="IPR044978">
    <property type="entry name" value="GRV2/DNAJC13"/>
</dbReference>
<dbReference type="Pfam" id="PF19432">
    <property type="entry name" value="RME-8_N"/>
    <property type="match status" value="2"/>
</dbReference>
<name>A0A397CJ59_APHAT</name>
<dbReference type="Proteomes" id="UP000266643">
    <property type="component" value="Unassembled WGS sequence"/>
</dbReference>
<dbReference type="PANTHER" id="PTHR36983">
    <property type="entry name" value="DNAJ HOMOLOG SUBFAMILY C MEMBER 13"/>
    <property type="match status" value="1"/>
</dbReference>
<dbReference type="GO" id="GO:0010008">
    <property type="term" value="C:endosome membrane"/>
    <property type="evidence" value="ECO:0007669"/>
    <property type="project" value="TreeGrafter"/>
</dbReference>
<evidence type="ECO:0000313" key="4">
    <source>
        <dbReference type="Proteomes" id="UP000266643"/>
    </source>
</evidence>
<proteinExistence type="predicted"/>
<sequence>MDAMSFTDRFLVVKVKWSGKTERILGFRPYMFATVHPKSGAITNEWSYDAITSVDISFEDKSEFTINMFGLKKKVSLKLRHRYRSEVLQALFRARAAFAIERRLKNAHILAKLTSFDGHVETFELHPDHDHTADDQPTVHCSLVECVLQVGVDAVYQLGGTSGRFPYFDLTKLQSVNVATDDPTVLVLRSAGLSHLFHVASPNDVARAIMEAGLAVDVIVPVVRDKSAAALQSQHVHFTSLDADSVLVSYDVQFPDESSEEDQVVDMGSLVLTDTYLVERDHFRLTMFVQPLTSLYEIVRLEDTTDEFTVEFGNELRRTYYSLHRDAIIAHILDACASRGTLVRLHKMRTPAGRRVFLRRMLMTTASSTIPADMVWFQATWLHRLVGGGGDKHDTDSHSTTKTPSILSQLRPKKKPQQQPVDAMSHVEMVLDFNANVPLRGLSTKLKDNVAQATSLLLGEVPHMVLLRQSPKSNMDTVASYLQCLYRLVANPFSAKQALEHLARSEYMDAMAEILKRDDFSSIQSLFCFMSRLLRGPNGLRTRKTNAIVLGQLCQVLEALLTTADDGPTVDPLFNILVSHVSTHYAMLVRMLFQFAPPATVEAVVCILNHMVHTTVLSFANTHDTTVHQWNTSSTRVSSASRVFAMHPPERMIKQYHSFLMAHPHPGKDLRRQPHAAALRLRYRYRGRFLQQWMHLLQGDFDVAIECLGLDAVKYEGSKMSQKHGQVKSAIYVVPSGLVVTTFGGKMSLYDFGQLDDSVIGFTAEDPCGLIMSIHHRHRVVFSYERGEIFDRMQALAGQVGIQLDMGGLYQNHEIRTKKPTVGELGLTLMASFTLDRVDHGSGSGPVKKRKRLALSSAGVVETDDSDVTNASLWAFDQVLHITRLHDHEFRFELVVATGKSLWYDSMERDVVIATLLDACQHAQKQSDAVAGTGIGMFIMPTPLFMPLLPRCVLQTPAELDMGMYYLSKIAQSRDLFIDAVEEFNANCNVSRDTPLHFATDPAWMPQVCKDMSNTVHIHSPLTLACKTKDIRSIVAILQAFCWLQHAHVNLLDMPGCSLLEILLAVHTTDDETARFWAITLAHALSEDTTGSPAGKAAEAANKKRIFMNSRLVAHLVAAVDASAQRPLSLLASATLFDSVLCTSRDSTHHGHFHDLVVAFGKIFPRLLGILHNHHPNRPPVVVVVGTFEACVLILKTVVEHSDVATRTAICDMALNSGLTLRHFYKAIYGHTQAQRFVHQFIVSIWTTGHGTSFAWLARVLPRGFLRILSHPSTKKMMMDGFGDGFSTHAAAAVDTSRGSLYSRQSMQFDDDDDDEGVDEDAADDQTSRRLFRRLERYPAELDVHQNHRNYPSESCRDMHFLCHLLLHTFALPDLIWNPTTSKELKYALEEALLDHEDLITPEYMTSMGFAWNHWSFRVVYASLAKEIQVGSYYLRILMDNVHDGIVLVARAPDRGRKSSSFAHLELVCRSNLAGMVTHSIVDIAADPRRFFDQCFQRWLQELPFSSNQASMNPAIPQGGAGGGDDDMDSASVVSQHDNAEIWCLQLMVATYKAYGIGSVEVLSLEKVAYVVRMLRGETRAPVIEELLSWLSTVASDTATALSLLTKPNMELFLDMSTLVHEHTPLQATMSAAATKRLRSMKSLKQLQQLELDQHNHQSFSYFNLFHKQDDLDDGETNIDTIDDTFQGEVYWYVLSVCRPLSSPRTPRYIMTDHDLHSISGPHPESILLAICTSKGADWSRILLSMYNERLPDEREWRPLLRVPRIRWRLFVQSPFHVNVCIYTISLVRSLVEAEIDRTSTGLQLLPVPAAANLYRCGAIWFMFASASRVSFNEHAVVLGLTHRRQVITHPTSTSAVNQTSALTGLLPEALVRMLDMDGARSFTDVFTFRKWDHRVLWTPAMRDHLYDMLQEHLAPFVCRLHQDSTAVYVTMSR</sequence>
<dbReference type="PANTHER" id="PTHR36983:SF2">
    <property type="entry name" value="DNAJ HOMOLOG SUBFAMILY C MEMBER 13"/>
    <property type="match status" value="1"/>
</dbReference>
<feature type="domain" description="DnaJ homologue subfamily C GRV2/DNAJC13 N-terminal" evidence="2">
    <location>
        <begin position="9"/>
        <end position="362"/>
    </location>
</feature>
<feature type="compositionally biased region" description="Acidic residues" evidence="1">
    <location>
        <begin position="1309"/>
        <end position="1324"/>
    </location>
</feature>
<dbReference type="GO" id="GO:2000641">
    <property type="term" value="P:regulation of early endosome to late endosome transport"/>
    <property type="evidence" value="ECO:0007669"/>
    <property type="project" value="InterPro"/>
</dbReference>
<evidence type="ECO:0000259" key="2">
    <source>
        <dbReference type="Pfam" id="PF19432"/>
    </source>
</evidence>
<accession>A0A397CJ59</accession>
<evidence type="ECO:0000313" key="3">
    <source>
        <dbReference type="EMBL" id="RHY46819.1"/>
    </source>
</evidence>
<evidence type="ECO:0000256" key="1">
    <source>
        <dbReference type="SAM" id="MobiDB-lite"/>
    </source>
</evidence>
<dbReference type="InterPro" id="IPR045802">
    <property type="entry name" value="GRV2/DNAJC13_N"/>
</dbReference>
<feature type="compositionally biased region" description="Basic and acidic residues" evidence="1">
    <location>
        <begin position="390"/>
        <end position="399"/>
    </location>
</feature>
<feature type="region of interest" description="Disordered" evidence="1">
    <location>
        <begin position="390"/>
        <end position="421"/>
    </location>
</feature>
<dbReference type="EMBL" id="QUTD01008297">
    <property type="protein sequence ID" value="RHY46819.1"/>
    <property type="molecule type" value="Genomic_DNA"/>
</dbReference>
<feature type="domain" description="DnaJ homologue subfamily C GRV2/DNAJC13 N-terminal" evidence="2">
    <location>
        <begin position="713"/>
        <end position="1440"/>
    </location>
</feature>
<feature type="region of interest" description="Disordered" evidence="1">
    <location>
        <begin position="1307"/>
        <end position="1326"/>
    </location>
</feature>
<dbReference type="GO" id="GO:0006898">
    <property type="term" value="P:receptor-mediated endocytosis"/>
    <property type="evidence" value="ECO:0007669"/>
    <property type="project" value="TreeGrafter"/>
</dbReference>
<organism evidence="3 4">
    <name type="scientific">Aphanomyces astaci</name>
    <name type="common">Crayfish plague agent</name>
    <dbReference type="NCBI Taxonomy" id="112090"/>
    <lineage>
        <taxon>Eukaryota</taxon>
        <taxon>Sar</taxon>
        <taxon>Stramenopiles</taxon>
        <taxon>Oomycota</taxon>
        <taxon>Saprolegniomycetes</taxon>
        <taxon>Saprolegniales</taxon>
        <taxon>Verrucalvaceae</taxon>
        <taxon>Aphanomyces</taxon>
    </lineage>
</organism>
<protein>
    <recommendedName>
        <fullName evidence="2">DnaJ homologue subfamily C GRV2/DNAJC13 N-terminal domain-containing protein</fullName>
    </recommendedName>
</protein>
<gene>
    <name evidence="3" type="ORF">DYB30_006065</name>
</gene>
<comment type="caution">
    <text evidence="3">The sequence shown here is derived from an EMBL/GenBank/DDBJ whole genome shotgun (WGS) entry which is preliminary data.</text>
</comment>
<dbReference type="GO" id="GO:0007032">
    <property type="term" value="P:endosome organization"/>
    <property type="evidence" value="ECO:0007669"/>
    <property type="project" value="InterPro"/>
</dbReference>
<dbReference type="VEuPathDB" id="FungiDB:H257_02077"/>